<protein>
    <submittedName>
        <fullName evidence="1">Cof-type HAD-IIB family hydrolase</fullName>
    </submittedName>
</protein>
<dbReference type="SFLD" id="SFLDS00003">
    <property type="entry name" value="Haloacid_Dehalogenase"/>
    <property type="match status" value="1"/>
</dbReference>
<dbReference type="RefSeq" id="WP_154117757.1">
    <property type="nucleotide sequence ID" value="NZ_WJXB01000002.1"/>
</dbReference>
<evidence type="ECO:0000313" key="2">
    <source>
        <dbReference type="Proteomes" id="UP000463051"/>
    </source>
</evidence>
<dbReference type="SFLD" id="SFLDG01140">
    <property type="entry name" value="C2.B:_Phosphomannomutase_and_P"/>
    <property type="match status" value="1"/>
</dbReference>
<evidence type="ECO:0000313" key="1">
    <source>
        <dbReference type="EMBL" id="MRN52771.1"/>
    </source>
</evidence>
<dbReference type="InterPro" id="IPR023214">
    <property type="entry name" value="HAD_sf"/>
</dbReference>
<keyword evidence="2" id="KW-1185">Reference proteome</keyword>
<sequence>MKYKLIALDVDGTLLDDDHHLSAENKEAIAEVTRQGGQIVLCTGRSPQNSIPFMEEMGLSGYVLGHNGAVTVRVENREILHQFGLDARGLDPYIAYCREHNIHFDVNTAFDMYVDNVDNLAKEANHMYEHFKIMPASLPAWEDFHEPIVKFTVFTQSDILDEAEREWGTWTHQYNILRSGEFFVDFMHPEASKGNALKHLAEQLGIPQEEVLSIGNYFNDISMLTYAGLGIAMENSPVEVKAAADVITGTNNEYGVRDALVKYCLVG</sequence>
<name>A0A7X2H3A2_9BACL</name>
<dbReference type="InterPro" id="IPR036412">
    <property type="entry name" value="HAD-like_sf"/>
</dbReference>
<dbReference type="Pfam" id="PF08282">
    <property type="entry name" value="Hydrolase_3"/>
    <property type="match status" value="1"/>
</dbReference>
<accession>A0A7X2H3A2</accession>
<dbReference type="PANTHER" id="PTHR10000:SF8">
    <property type="entry name" value="HAD SUPERFAMILY HYDROLASE-LIKE, TYPE 3"/>
    <property type="match status" value="1"/>
</dbReference>
<dbReference type="InterPro" id="IPR006379">
    <property type="entry name" value="HAD-SF_hydro_IIB"/>
</dbReference>
<dbReference type="Gene3D" id="3.40.50.1000">
    <property type="entry name" value="HAD superfamily/HAD-like"/>
    <property type="match status" value="1"/>
</dbReference>
<organism evidence="1 2">
    <name type="scientific">Paenibacillus monticola</name>
    <dbReference type="NCBI Taxonomy" id="2666075"/>
    <lineage>
        <taxon>Bacteria</taxon>
        <taxon>Bacillati</taxon>
        <taxon>Bacillota</taxon>
        <taxon>Bacilli</taxon>
        <taxon>Bacillales</taxon>
        <taxon>Paenibacillaceae</taxon>
        <taxon>Paenibacillus</taxon>
    </lineage>
</organism>
<dbReference type="EMBL" id="WJXB01000002">
    <property type="protein sequence ID" value="MRN52771.1"/>
    <property type="molecule type" value="Genomic_DNA"/>
</dbReference>
<dbReference type="NCBIfam" id="TIGR00099">
    <property type="entry name" value="Cof-subfamily"/>
    <property type="match status" value="1"/>
</dbReference>
<comment type="caution">
    <text evidence="1">The sequence shown here is derived from an EMBL/GenBank/DDBJ whole genome shotgun (WGS) entry which is preliminary data.</text>
</comment>
<dbReference type="Proteomes" id="UP000463051">
    <property type="component" value="Unassembled WGS sequence"/>
</dbReference>
<proteinExistence type="predicted"/>
<dbReference type="InterPro" id="IPR000150">
    <property type="entry name" value="Cof"/>
</dbReference>
<dbReference type="GO" id="GO:0000287">
    <property type="term" value="F:magnesium ion binding"/>
    <property type="evidence" value="ECO:0007669"/>
    <property type="project" value="TreeGrafter"/>
</dbReference>
<dbReference type="PANTHER" id="PTHR10000">
    <property type="entry name" value="PHOSPHOSERINE PHOSPHATASE"/>
    <property type="match status" value="1"/>
</dbReference>
<keyword evidence="1" id="KW-0378">Hydrolase</keyword>
<dbReference type="GO" id="GO:0005829">
    <property type="term" value="C:cytosol"/>
    <property type="evidence" value="ECO:0007669"/>
    <property type="project" value="TreeGrafter"/>
</dbReference>
<reference evidence="1 2" key="1">
    <citation type="submission" date="2019-11" db="EMBL/GenBank/DDBJ databases">
        <title>Paenibacillus monticola sp. nov., a novel PGPR strain isolated from mountain sample in China.</title>
        <authorList>
            <person name="Zhao Q."/>
            <person name="Li H.-P."/>
            <person name="Zhang J.-L."/>
        </authorList>
    </citation>
    <scope>NUCLEOTIDE SEQUENCE [LARGE SCALE GENOMIC DNA]</scope>
    <source>
        <strain evidence="1 2">LC-T2</strain>
    </source>
</reference>
<dbReference type="NCBIfam" id="TIGR01484">
    <property type="entry name" value="HAD-SF-IIB"/>
    <property type="match status" value="1"/>
</dbReference>
<dbReference type="AlphaFoldDB" id="A0A7X2H3A2"/>
<dbReference type="SUPFAM" id="SSF56784">
    <property type="entry name" value="HAD-like"/>
    <property type="match status" value="1"/>
</dbReference>
<dbReference type="GO" id="GO:0016791">
    <property type="term" value="F:phosphatase activity"/>
    <property type="evidence" value="ECO:0007669"/>
    <property type="project" value="TreeGrafter"/>
</dbReference>
<gene>
    <name evidence="1" type="ORF">GJB61_07135</name>
</gene>
<dbReference type="CDD" id="cd07516">
    <property type="entry name" value="HAD_Pase"/>
    <property type="match status" value="1"/>
</dbReference>
<dbReference type="Gene3D" id="3.30.1240.10">
    <property type="match status" value="1"/>
</dbReference>